<proteinExistence type="predicted"/>
<evidence type="ECO:0000259" key="1">
    <source>
        <dbReference type="Pfam" id="PF14397"/>
    </source>
</evidence>
<dbReference type="Pfam" id="PF14397">
    <property type="entry name" value="ATPgrasp_ST"/>
    <property type="match status" value="1"/>
</dbReference>
<evidence type="ECO:0000313" key="3">
    <source>
        <dbReference type="Proteomes" id="UP000440066"/>
    </source>
</evidence>
<dbReference type="AlphaFoldDB" id="A0A844BW91"/>
<comment type="caution">
    <text evidence="2">The sequence shown here is derived from an EMBL/GenBank/DDBJ whole genome shotgun (WGS) entry which is preliminary data.</text>
</comment>
<protein>
    <recommendedName>
        <fullName evidence="1">Alpha-L-glutamate ligase-related protein ATP-grasp domain-containing protein</fullName>
    </recommendedName>
</protein>
<sequence length="370" mass="41779">MICMGILPVFVKGRVLSMVESGKVMRKLLIPVALLINNKQRHQSIKGVKKYYYLTKGFMNESMILYGLTSKNYTHYLSDSQILKTGTINQDGAYYLNNKVVFVDMLEGRIGLPKTFATINEGKISTRTTLFHDTESLLEYLEENPDLKLVIKPIAGAEGRGVGLISWNNGVIKRNSQHMTLQAFREYISGLDNYFISEFIQQGQFANELFSDSLNTIRILTMIDPQTDKAFIAAAVFRVGTRLSAPTDNFSRRGLSVAIDLETGQLGKAAMIPHEGIVNWFERHPNTGKLLTGQQVPHWPDIQTNLLDVANYINQRHQIKYVGWDVVVTDQGIQLLEGNSRPGVSLHQVHQPLLINPKVKAFYHHHQVLN</sequence>
<dbReference type="Proteomes" id="UP000440066">
    <property type="component" value="Unassembled WGS sequence"/>
</dbReference>
<gene>
    <name evidence="2" type="ORF">GF867_01980</name>
</gene>
<evidence type="ECO:0000313" key="2">
    <source>
        <dbReference type="EMBL" id="MRJ46339.1"/>
    </source>
</evidence>
<feature type="domain" description="Alpha-L-glutamate ligase-related protein ATP-grasp" evidence="1">
    <location>
        <begin position="94"/>
        <end position="350"/>
    </location>
</feature>
<organism evidence="2 3">
    <name type="scientific">Fundicoccus ignavus</name>
    <dbReference type="NCBI Taxonomy" id="2664442"/>
    <lineage>
        <taxon>Bacteria</taxon>
        <taxon>Bacillati</taxon>
        <taxon>Bacillota</taxon>
        <taxon>Bacilli</taxon>
        <taxon>Lactobacillales</taxon>
        <taxon>Aerococcaceae</taxon>
        <taxon>Fundicoccus</taxon>
    </lineage>
</organism>
<dbReference type="InterPro" id="IPR039523">
    <property type="entry name" value="RimK-rel_E_lig_ATP-grasp"/>
</dbReference>
<reference evidence="2 3" key="1">
    <citation type="submission" date="2019-11" db="EMBL/GenBank/DDBJ databases">
        <title>Characterisation of Fundicoccus ignavus gen. nov. sp. nov., a novel genus of the family Aerococcaceae from bulk tank milk.</title>
        <authorList>
            <person name="Siebert A."/>
            <person name="Huptas C."/>
            <person name="Wenning M."/>
            <person name="Scherer S."/>
            <person name="Doll E.V."/>
        </authorList>
    </citation>
    <scope>NUCLEOTIDE SEQUENCE [LARGE SCALE GENOMIC DNA]</scope>
    <source>
        <strain evidence="2 3">DSM 109652</strain>
    </source>
</reference>
<accession>A0A844BW91</accession>
<name>A0A844BW91_9LACT</name>
<dbReference type="SUPFAM" id="SSF56059">
    <property type="entry name" value="Glutathione synthetase ATP-binding domain-like"/>
    <property type="match status" value="1"/>
</dbReference>
<dbReference type="EMBL" id="WJQT01000001">
    <property type="protein sequence ID" value="MRJ46339.1"/>
    <property type="molecule type" value="Genomic_DNA"/>
</dbReference>